<reference evidence="1 2" key="1">
    <citation type="submission" date="2018-07" db="EMBL/GenBank/DDBJ databases">
        <authorList>
            <person name="Celious N.A."/>
            <person name="Jones R.M."/>
            <person name="Banks M.D."/>
            <person name="Grant A."/>
            <person name="McCray S.R."/>
            <person name="Melton Z.A."/>
            <person name="Mitchell A.N."/>
            <person name="Smalls C.A."/>
            <person name="Postiglione A.E."/>
            <person name="Patwardhan S."/>
            <person name="Newman R.H."/>
            <person name="Coomans R.J."/>
            <person name="Warner M.H."/>
            <person name="Garlena R.A."/>
            <person name="Russell D.A."/>
            <person name="Pope W.H."/>
            <person name="Jacobs-Sera D."/>
            <person name="Hatfull G.F."/>
        </authorList>
    </citation>
    <scope>NUCLEOTIDE SEQUENCE [LARGE SCALE GENOMIC DNA]</scope>
</reference>
<dbReference type="Proteomes" id="UP000262272">
    <property type="component" value="Segment"/>
</dbReference>
<sequence>MVNTSVVTVRPQARALHAIRWDGDYHSGVDIARALNGRVLVWPVPEGYEHALRRGGEKDRSNGNVLSGSRPFLVVYRHGADPDPQRVDAGTWFVWDDDDVTIVESDDEFDRLYTVDDEDAFAL</sequence>
<dbReference type="EMBL" id="MH669000">
    <property type="protein sequence ID" value="AXQ60678.1"/>
    <property type="molecule type" value="Genomic_DNA"/>
</dbReference>
<keyword evidence="2" id="KW-1185">Reference proteome</keyword>
<dbReference type="GeneID" id="63027090"/>
<dbReference type="KEGG" id="vg:63027090"/>
<protein>
    <submittedName>
        <fullName evidence="1">Uncharacterized protein</fullName>
    </submittedName>
</protein>
<name>A0A385DPD6_9CAUD</name>
<proteinExistence type="predicted"/>
<accession>A0A385DPD6</accession>
<organism evidence="1 2">
    <name type="scientific">Gordonia phage Ali17</name>
    <dbReference type="NCBI Taxonomy" id="2301561"/>
    <lineage>
        <taxon>Viruses</taxon>
        <taxon>Duplodnaviria</taxon>
        <taxon>Heunggongvirae</taxon>
        <taxon>Uroviricota</taxon>
        <taxon>Caudoviricetes</taxon>
        <taxon>Stackebrandtviridae</taxon>
        <taxon>Schenleyvirinae</taxon>
        <taxon>Leonardvirus</taxon>
        <taxon>Leonardvirus ali17</taxon>
    </lineage>
</organism>
<gene>
    <name evidence="1" type="primary">62</name>
    <name evidence="1" type="ORF">SEA_ALI17_62</name>
</gene>
<dbReference type="RefSeq" id="YP_010002539.1">
    <property type="nucleotide sequence ID" value="NC_053245.1"/>
</dbReference>
<evidence type="ECO:0000313" key="1">
    <source>
        <dbReference type="EMBL" id="AXQ60678.1"/>
    </source>
</evidence>
<evidence type="ECO:0000313" key="2">
    <source>
        <dbReference type="Proteomes" id="UP000262272"/>
    </source>
</evidence>